<dbReference type="Pfam" id="PF07171">
    <property type="entry name" value="MlrC_C"/>
    <property type="match status" value="1"/>
</dbReference>
<dbReference type="InterPro" id="IPR010799">
    <property type="entry name" value="MlrC_C"/>
</dbReference>
<name>A0AA37N6I9_9FIRM</name>
<dbReference type="Proteomes" id="UP001055091">
    <property type="component" value="Unassembled WGS sequence"/>
</dbReference>
<accession>A0AA37N6I9</accession>
<dbReference type="AlphaFoldDB" id="A0AA37N6I9"/>
<dbReference type="EMBL" id="BQNJ01000001">
    <property type="protein sequence ID" value="GKG99515.1"/>
    <property type="molecule type" value="Genomic_DNA"/>
</dbReference>
<proteinExistence type="predicted"/>
<dbReference type="InterPro" id="IPR015995">
    <property type="entry name" value="MlrC_N"/>
</dbReference>
<evidence type="ECO:0000313" key="4">
    <source>
        <dbReference type="Proteomes" id="UP001055091"/>
    </source>
</evidence>
<protein>
    <submittedName>
        <fullName evidence="3">Microcystinase C</fullName>
    </submittedName>
</protein>
<evidence type="ECO:0000313" key="3">
    <source>
        <dbReference type="EMBL" id="GKG99515.1"/>
    </source>
</evidence>
<dbReference type="RefSeq" id="WP_195521294.1">
    <property type="nucleotide sequence ID" value="NZ_BQNJ01000001.1"/>
</dbReference>
<feature type="domain" description="Microcystin LR degradation protein MlrC N-terminal" evidence="2">
    <location>
        <begin position="4"/>
        <end position="280"/>
    </location>
</feature>
<feature type="domain" description="Microcystin LR degradation protein MlrC C-terminal" evidence="1">
    <location>
        <begin position="294"/>
        <end position="458"/>
    </location>
</feature>
<gene>
    <name evidence="3" type="ORF">CE91St55_14970</name>
</gene>
<organism evidence="3 4">
    <name type="scientific">Hungatella hathewayi</name>
    <dbReference type="NCBI Taxonomy" id="154046"/>
    <lineage>
        <taxon>Bacteria</taxon>
        <taxon>Bacillati</taxon>
        <taxon>Bacillota</taxon>
        <taxon>Clostridia</taxon>
        <taxon>Lachnospirales</taxon>
        <taxon>Lachnospiraceae</taxon>
        <taxon>Hungatella</taxon>
    </lineage>
</organism>
<comment type="caution">
    <text evidence="3">The sequence shown here is derived from an EMBL/GenBank/DDBJ whole genome shotgun (WGS) entry which is preliminary data.</text>
</comment>
<evidence type="ECO:0000259" key="1">
    <source>
        <dbReference type="Pfam" id="PF07171"/>
    </source>
</evidence>
<reference evidence="3" key="1">
    <citation type="submission" date="2022-01" db="EMBL/GenBank/DDBJ databases">
        <title>Novel bile acid biosynthetic pathways are enriched in the microbiome of centenarians.</title>
        <authorList>
            <person name="Sato Y."/>
            <person name="Atarashi K."/>
            <person name="Plichta R.D."/>
            <person name="Arai Y."/>
            <person name="Sasajima S."/>
            <person name="Kearney M.S."/>
            <person name="Suda W."/>
            <person name="Takeshita K."/>
            <person name="Sasaki T."/>
            <person name="Okamoto S."/>
            <person name="Skelly N.A."/>
            <person name="Okamura Y."/>
            <person name="Vlamakis H."/>
            <person name="Li Y."/>
            <person name="Tanoue T."/>
            <person name="Takei H."/>
            <person name="Nittono H."/>
            <person name="Narushima S."/>
            <person name="Irie J."/>
            <person name="Itoh H."/>
            <person name="Moriya K."/>
            <person name="Sugiura Y."/>
            <person name="Suematsu M."/>
            <person name="Moritoki N."/>
            <person name="Shibata S."/>
            <person name="Littman R.D."/>
            <person name="Fischbach A.M."/>
            <person name="Uwamino Y."/>
            <person name="Inoue T."/>
            <person name="Honda A."/>
            <person name="Hattori M."/>
            <person name="Murai T."/>
            <person name="Xavier J.R."/>
            <person name="Hirose N."/>
            <person name="Honda K."/>
        </authorList>
    </citation>
    <scope>NUCLEOTIDE SEQUENCE</scope>
    <source>
        <strain evidence="3">CE91-St55</strain>
    </source>
</reference>
<sequence length="484" mass="52961">MKKKIFVAGIYQESNSFSPLMSEQKNFFTYLKGEELLLETPGVRELEAAGYEVIPGLCASAWPGGILKLEDFRRMAGEILEKLPLDGSVSGIFFPSHGALEVEFIGSGDAFLISMLRERVGPRVPIALALDLHANNTYTLARLSNIIYGYRTAPHIDIEVTSIRAAELLMKAIEEKKEPWTELIRLPFMMPGENMMTESGFGKEVIAMVAELEKVPGVWCASYFAGMPWVDCAQGGSSIVISGVGDKKPGIKAAVKLGRKIWNRRKEFKFQGTAMEPLEALITLDRCNHYPAFLSDSADNVTAGAAGDNAYMLDLILKQGIKGVLVAHFIDGPAVAFCAAKEKGERFDISLGGTIDPAGSVRTVLPDAELVEVFRQGGKATAAVVKTDAVTVLILAERGPITSEAVLNSYGLSAYDYRITVVKQGYLTPEFYEVLKEYIMALTPGNCAQDLTMAEYKNVRRPMEPLEIVGDESRIAETYEAVEE</sequence>
<evidence type="ECO:0000259" key="2">
    <source>
        <dbReference type="Pfam" id="PF07364"/>
    </source>
</evidence>
<dbReference type="Pfam" id="PF07364">
    <property type="entry name" value="DUF1485"/>
    <property type="match status" value="1"/>
</dbReference>